<dbReference type="Proteomes" id="UP001224775">
    <property type="component" value="Unassembled WGS sequence"/>
</dbReference>
<evidence type="ECO:0000313" key="1">
    <source>
        <dbReference type="EMBL" id="KAK1745287.1"/>
    </source>
</evidence>
<gene>
    <name evidence="1" type="ORF">QTG54_004578</name>
</gene>
<comment type="caution">
    <text evidence="1">The sequence shown here is derived from an EMBL/GenBank/DDBJ whole genome shotgun (WGS) entry which is preliminary data.</text>
</comment>
<reference evidence="1" key="1">
    <citation type="submission" date="2023-06" db="EMBL/GenBank/DDBJ databases">
        <title>Survivors Of The Sea: Transcriptome response of Skeletonema marinoi to long-term dormancy.</title>
        <authorList>
            <person name="Pinder M.I.M."/>
            <person name="Kourtchenko O."/>
            <person name="Robertson E.K."/>
            <person name="Larsson T."/>
            <person name="Maumus F."/>
            <person name="Osuna-Cruz C.M."/>
            <person name="Vancaester E."/>
            <person name="Stenow R."/>
            <person name="Vandepoele K."/>
            <person name="Ploug H."/>
            <person name="Bruchert V."/>
            <person name="Godhe A."/>
            <person name="Topel M."/>
        </authorList>
    </citation>
    <scope>NUCLEOTIDE SEQUENCE</scope>
    <source>
        <strain evidence="1">R05AC</strain>
    </source>
</reference>
<sequence length="313" mass="34229">MKSEARRERKMATASVVASLMAVLSSSSSASAFAPSSSSLRTTTTAIDVSSTKLFHWANRFDVRFEEQSSDDESPLLQETAAKHKLQPISEEFTRRSILSIGVIGTTLSTLLSSSLPANADFAPGGTLLDRPVYVTYGNSEASPTRAPNNSNVLFAQDNYYKFGSAAQWIEAGSTEFPKTMPFVPSQQRYDALKKFNGRVQTSKDQIVKIGSVSSGADVPDSDDPAYQLRALGLLANSFLASENTGTTNELMLARWYINEMYLRIGDYRGALQNGDQKDAEACYGYLTKAMNSYLTLINRSISSKVGDQFSYL</sequence>
<dbReference type="AlphaFoldDB" id="A0AAD9DFI4"/>
<dbReference type="EMBL" id="JATAAI010000006">
    <property type="protein sequence ID" value="KAK1745287.1"/>
    <property type="molecule type" value="Genomic_DNA"/>
</dbReference>
<evidence type="ECO:0000313" key="2">
    <source>
        <dbReference type="Proteomes" id="UP001224775"/>
    </source>
</evidence>
<protein>
    <submittedName>
        <fullName evidence="1">Uncharacterized protein</fullName>
    </submittedName>
</protein>
<accession>A0AAD9DFI4</accession>
<proteinExistence type="predicted"/>
<organism evidence="1 2">
    <name type="scientific">Skeletonema marinoi</name>
    <dbReference type="NCBI Taxonomy" id="267567"/>
    <lineage>
        <taxon>Eukaryota</taxon>
        <taxon>Sar</taxon>
        <taxon>Stramenopiles</taxon>
        <taxon>Ochrophyta</taxon>
        <taxon>Bacillariophyta</taxon>
        <taxon>Coscinodiscophyceae</taxon>
        <taxon>Thalassiosirophycidae</taxon>
        <taxon>Thalassiosirales</taxon>
        <taxon>Skeletonemataceae</taxon>
        <taxon>Skeletonema</taxon>
        <taxon>Skeletonema marinoi-dohrnii complex</taxon>
    </lineage>
</organism>
<keyword evidence="2" id="KW-1185">Reference proteome</keyword>
<name>A0AAD9DFI4_9STRA</name>